<dbReference type="GO" id="GO:0016491">
    <property type="term" value="F:oxidoreductase activity"/>
    <property type="evidence" value="ECO:0007669"/>
    <property type="project" value="UniProtKB-KW"/>
</dbReference>
<evidence type="ECO:0000256" key="1">
    <source>
        <dbReference type="ARBA" id="ARBA00007118"/>
    </source>
</evidence>
<dbReference type="EMBL" id="CP036269">
    <property type="protein sequence ID" value="QDT45863.1"/>
    <property type="molecule type" value="Genomic_DNA"/>
</dbReference>
<keyword evidence="5" id="KW-1185">Reference proteome</keyword>
<dbReference type="InterPro" id="IPR029479">
    <property type="entry name" value="Nitroreductase"/>
</dbReference>
<dbReference type="AlphaFoldDB" id="A0A517RPQ5"/>
<gene>
    <name evidence="4" type="primary">yodC</name>
    <name evidence="4" type="ORF">Pan241w_59910</name>
</gene>
<evidence type="ECO:0000313" key="4">
    <source>
        <dbReference type="EMBL" id="QDT45863.1"/>
    </source>
</evidence>
<keyword evidence="2 4" id="KW-0560">Oxidoreductase</keyword>
<evidence type="ECO:0000259" key="3">
    <source>
        <dbReference type="Pfam" id="PF00881"/>
    </source>
</evidence>
<dbReference type="RefSeq" id="WP_145222885.1">
    <property type="nucleotide sequence ID" value="NZ_CP036269.1"/>
</dbReference>
<feature type="domain" description="Nitroreductase" evidence="3">
    <location>
        <begin position="7"/>
        <end position="177"/>
    </location>
</feature>
<dbReference type="SUPFAM" id="SSF55469">
    <property type="entry name" value="FMN-dependent nitroreductase-like"/>
    <property type="match status" value="1"/>
</dbReference>
<evidence type="ECO:0000256" key="2">
    <source>
        <dbReference type="ARBA" id="ARBA00023002"/>
    </source>
</evidence>
<reference evidence="4 5" key="1">
    <citation type="submission" date="2019-02" db="EMBL/GenBank/DDBJ databases">
        <title>Deep-cultivation of Planctomycetes and their phenomic and genomic characterization uncovers novel biology.</title>
        <authorList>
            <person name="Wiegand S."/>
            <person name="Jogler M."/>
            <person name="Boedeker C."/>
            <person name="Pinto D."/>
            <person name="Vollmers J."/>
            <person name="Rivas-Marin E."/>
            <person name="Kohn T."/>
            <person name="Peeters S.H."/>
            <person name="Heuer A."/>
            <person name="Rast P."/>
            <person name="Oberbeckmann S."/>
            <person name="Bunk B."/>
            <person name="Jeske O."/>
            <person name="Meyerdierks A."/>
            <person name="Storesund J.E."/>
            <person name="Kallscheuer N."/>
            <person name="Luecker S."/>
            <person name="Lage O.M."/>
            <person name="Pohl T."/>
            <person name="Merkel B.J."/>
            <person name="Hornburger P."/>
            <person name="Mueller R.-W."/>
            <person name="Bruemmer F."/>
            <person name="Labrenz M."/>
            <person name="Spormann A.M."/>
            <person name="Op den Camp H."/>
            <person name="Overmann J."/>
            <person name="Amann R."/>
            <person name="Jetten M.S.M."/>
            <person name="Mascher T."/>
            <person name="Medema M.H."/>
            <person name="Devos D.P."/>
            <person name="Kaster A.-K."/>
            <person name="Ovreas L."/>
            <person name="Rohde M."/>
            <person name="Galperin M.Y."/>
            <person name="Jogler C."/>
        </authorList>
    </citation>
    <scope>NUCLEOTIDE SEQUENCE [LARGE SCALE GENOMIC DNA]</scope>
    <source>
        <strain evidence="4 5">Pan241w</strain>
    </source>
</reference>
<evidence type="ECO:0000313" key="5">
    <source>
        <dbReference type="Proteomes" id="UP000317171"/>
    </source>
</evidence>
<dbReference type="Gene3D" id="3.40.109.10">
    <property type="entry name" value="NADH Oxidase"/>
    <property type="match status" value="1"/>
</dbReference>
<dbReference type="PANTHER" id="PTHR43673:SF12">
    <property type="entry name" value="PROTEIN DRGA"/>
    <property type="match status" value="1"/>
</dbReference>
<dbReference type="OrthoDB" id="9812105at2"/>
<dbReference type="PANTHER" id="PTHR43673">
    <property type="entry name" value="NAD(P)H NITROREDUCTASE YDGI-RELATED"/>
    <property type="match status" value="1"/>
</dbReference>
<dbReference type="InterPro" id="IPR000415">
    <property type="entry name" value="Nitroreductase-like"/>
</dbReference>
<proteinExistence type="inferred from homology"/>
<protein>
    <submittedName>
        <fullName evidence="4">NAD(P)H nitroreductase YodC</fullName>
        <ecNumber evidence="4">1.-.-.-</ecNumber>
    </submittedName>
</protein>
<sequence length="201" mass="23255">MDTLKAIEERRSVKSYDPEHQMTQEEIDKLLSYTMLSPTAFNIQHWRFLVVQDPELRQKIREASWNQAQVTDASLLVVLCADLKAWKKDPDRYWRNAPEPVQQALVPMILNYYQDNAEAERDEALRSCGMAAQTMMLVAKEMGYDTCPMDGFDFDKVGELINLPEDYLISMFIVVGKAVRPANERAGQLPLEEVVIYDRFE</sequence>
<dbReference type="Proteomes" id="UP000317171">
    <property type="component" value="Chromosome"/>
</dbReference>
<dbReference type="Pfam" id="PF00881">
    <property type="entry name" value="Nitroreductase"/>
    <property type="match status" value="1"/>
</dbReference>
<accession>A0A517RPQ5</accession>
<comment type="similarity">
    <text evidence="1">Belongs to the nitroreductase family.</text>
</comment>
<dbReference type="CDD" id="cd02137">
    <property type="entry name" value="MhqN-like"/>
    <property type="match status" value="1"/>
</dbReference>
<dbReference type="KEGG" id="gaz:Pan241w_59910"/>
<name>A0A517RPQ5_9PLAN</name>
<dbReference type="EC" id="1.-.-.-" evidence="4"/>
<organism evidence="4 5">
    <name type="scientific">Gimesia alba</name>
    <dbReference type="NCBI Taxonomy" id="2527973"/>
    <lineage>
        <taxon>Bacteria</taxon>
        <taxon>Pseudomonadati</taxon>
        <taxon>Planctomycetota</taxon>
        <taxon>Planctomycetia</taxon>
        <taxon>Planctomycetales</taxon>
        <taxon>Planctomycetaceae</taxon>
        <taxon>Gimesia</taxon>
    </lineage>
</organism>